<dbReference type="Proteomes" id="UP000807469">
    <property type="component" value="Unassembled WGS sequence"/>
</dbReference>
<feature type="compositionally biased region" description="Low complexity" evidence="2">
    <location>
        <begin position="225"/>
        <end position="246"/>
    </location>
</feature>
<organism evidence="5 6">
    <name type="scientific">Pholiota conissans</name>
    <dbReference type="NCBI Taxonomy" id="109636"/>
    <lineage>
        <taxon>Eukaryota</taxon>
        <taxon>Fungi</taxon>
        <taxon>Dikarya</taxon>
        <taxon>Basidiomycota</taxon>
        <taxon>Agaricomycotina</taxon>
        <taxon>Agaricomycetes</taxon>
        <taxon>Agaricomycetidae</taxon>
        <taxon>Agaricales</taxon>
        <taxon>Agaricineae</taxon>
        <taxon>Strophariaceae</taxon>
        <taxon>Pholiota</taxon>
    </lineage>
</organism>
<feature type="compositionally biased region" description="Pro residues" evidence="2">
    <location>
        <begin position="213"/>
        <end position="224"/>
    </location>
</feature>
<dbReference type="InterPro" id="IPR002048">
    <property type="entry name" value="EF_hand_dom"/>
</dbReference>
<feature type="region of interest" description="Disordered" evidence="2">
    <location>
        <begin position="367"/>
        <end position="512"/>
    </location>
</feature>
<feature type="domain" description="EF-hand" evidence="4">
    <location>
        <begin position="306"/>
        <end position="341"/>
    </location>
</feature>
<dbReference type="GO" id="GO:0005737">
    <property type="term" value="C:cytoplasm"/>
    <property type="evidence" value="ECO:0007669"/>
    <property type="project" value="TreeGrafter"/>
</dbReference>
<feature type="domain" description="EF-hand" evidence="4">
    <location>
        <begin position="45"/>
        <end position="80"/>
    </location>
</feature>
<dbReference type="InterPro" id="IPR011992">
    <property type="entry name" value="EF-hand-dom_pair"/>
</dbReference>
<dbReference type="InterPro" id="IPR018247">
    <property type="entry name" value="EF_Hand_1_Ca_BS"/>
</dbReference>
<keyword evidence="1" id="KW-0106">Calcium</keyword>
<evidence type="ECO:0000256" key="1">
    <source>
        <dbReference type="ARBA" id="ARBA00022837"/>
    </source>
</evidence>
<dbReference type="GO" id="GO:0005509">
    <property type="term" value="F:calcium ion binding"/>
    <property type="evidence" value="ECO:0007669"/>
    <property type="project" value="InterPro"/>
</dbReference>
<feature type="domain" description="EH" evidence="3">
    <location>
        <begin position="121"/>
        <end position="204"/>
    </location>
</feature>
<dbReference type="EMBL" id="MU155250">
    <property type="protein sequence ID" value="KAF9477811.1"/>
    <property type="molecule type" value="Genomic_DNA"/>
</dbReference>
<keyword evidence="6" id="KW-1185">Reference proteome</keyword>
<dbReference type="PROSITE" id="PS50031">
    <property type="entry name" value="EH"/>
    <property type="match status" value="3"/>
</dbReference>
<evidence type="ECO:0000313" key="5">
    <source>
        <dbReference type="EMBL" id="KAF9477811.1"/>
    </source>
</evidence>
<feature type="region of interest" description="Disordered" evidence="2">
    <location>
        <begin position="210"/>
        <end position="258"/>
    </location>
</feature>
<feature type="compositionally biased region" description="Pro residues" evidence="2">
    <location>
        <begin position="495"/>
        <end position="505"/>
    </location>
</feature>
<dbReference type="InterPro" id="IPR000261">
    <property type="entry name" value="EH_dom"/>
</dbReference>
<dbReference type="SMART" id="SM00027">
    <property type="entry name" value="EH"/>
    <property type="match status" value="3"/>
</dbReference>
<dbReference type="CDD" id="cd00052">
    <property type="entry name" value="EH"/>
    <property type="match status" value="1"/>
</dbReference>
<sequence>MSSQTFLASDEEVELARQLLKVAECEQAGALHADVAVDIFGRSRLTVEQLRDIWNLADKNGSGDLSIEELAMAIRLMGWAQAGESLHENLLHKTGPLPTLDGIASVKKLNHIHFPPVSSVEIHAYKQAFVLAGPVQGILEGQKAMDAFMISNLSYDELRRIGGLVDNDGRGALDCRQFCMAMYLIHAFQSCLIPAIPTSIPQEVCDQFADIQPPAPDSLSPPFPRSRSSSSLSRSTTSPRITPLSSGDSTPLSPIPDIAEPHEHERWDILPHEKTEADQHFSELDPENKGYIETAAAAKFLMSYDLPQAELGRIWLLADLNRDNRLTPDEFAIVMHLLRQRLAGEPVPETLPPELLSPTLKTKFRVSGIPPPFSPPLKAKPPPPPIPRKDIHPAPPVPSKDQSSISIPNGRHSRARTISAVVSPASSNPRYSMPLSPPLSPSASMHRLKPKSSLSATSPMSFLTSPARPRAASSELLSPFEDPEGELHSNTPSRIPSPSPSPQPPSSDTSGLEALEQSFKKETGRLTLLVESLRAQLLEQGQLREVNTKLQKQNDTLKSELRDMERTVSEVLSANDRLGSQEQYIREIDRLTAEVESKETESGSLKRVLDVVKEEEERLRTALRESEAVATKSSNEVTELRSTITTQTSEIQQLKSRLADMSNAMAEPSSATNNRELRVLLRDATKENEGLKTELRDTQKSMERLLLSSKFPTQMDELQRENRRLKEQVQDLRMLAMTVQSSSAAAANTPSSRAAEVARENEQLKQQLKDGQRAMADLRERNETKLVEMQQQIDSLTHENRRLKLDMNARGRPPHEDNSVPPPAYDDSFVIPP</sequence>
<dbReference type="AlphaFoldDB" id="A0A9P5Z1L2"/>
<dbReference type="GO" id="GO:0006897">
    <property type="term" value="P:endocytosis"/>
    <property type="evidence" value="ECO:0007669"/>
    <property type="project" value="TreeGrafter"/>
</dbReference>
<name>A0A9P5Z1L2_9AGAR</name>
<feature type="domain" description="EH" evidence="3">
    <location>
        <begin position="273"/>
        <end position="362"/>
    </location>
</feature>
<reference evidence="5" key="1">
    <citation type="submission" date="2020-11" db="EMBL/GenBank/DDBJ databases">
        <authorList>
            <consortium name="DOE Joint Genome Institute"/>
            <person name="Ahrendt S."/>
            <person name="Riley R."/>
            <person name="Andreopoulos W."/>
            <person name="Labutti K."/>
            <person name="Pangilinan J."/>
            <person name="Ruiz-Duenas F.J."/>
            <person name="Barrasa J.M."/>
            <person name="Sanchez-Garcia M."/>
            <person name="Camarero S."/>
            <person name="Miyauchi S."/>
            <person name="Serrano A."/>
            <person name="Linde D."/>
            <person name="Babiker R."/>
            <person name="Drula E."/>
            <person name="Ayuso-Fernandez I."/>
            <person name="Pacheco R."/>
            <person name="Padilla G."/>
            <person name="Ferreira P."/>
            <person name="Barriuso J."/>
            <person name="Kellner H."/>
            <person name="Castanera R."/>
            <person name="Alfaro M."/>
            <person name="Ramirez L."/>
            <person name="Pisabarro A.G."/>
            <person name="Kuo A."/>
            <person name="Tritt A."/>
            <person name="Lipzen A."/>
            <person name="He G."/>
            <person name="Yan M."/>
            <person name="Ng V."/>
            <person name="Cullen D."/>
            <person name="Martin F."/>
            <person name="Rosso M.-N."/>
            <person name="Henrissat B."/>
            <person name="Hibbett D."/>
            <person name="Martinez A.T."/>
            <person name="Grigoriev I.V."/>
        </authorList>
    </citation>
    <scope>NUCLEOTIDE SEQUENCE</scope>
    <source>
        <strain evidence="5">CIRM-BRFM 674</strain>
    </source>
</reference>
<evidence type="ECO:0000259" key="4">
    <source>
        <dbReference type="PROSITE" id="PS50222"/>
    </source>
</evidence>
<feature type="compositionally biased region" description="Basic and acidic residues" evidence="2">
    <location>
        <begin position="796"/>
        <end position="818"/>
    </location>
</feature>
<feature type="compositionally biased region" description="Pro residues" evidence="2">
    <location>
        <begin position="369"/>
        <end position="386"/>
    </location>
</feature>
<protein>
    <submittedName>
        <fullName evidence="5">Uncharacterized protein</fullName>
    </submittedName>
</protein>
<dbReference type="SUPFAM" id="SSF47473">
    <property type="entry name" value="EF-hand"/>
    <property type="match status" value="3"/>
</dbReference>
<comment type="caution">
    <text evidence="5">The sequence shown here is derived from an EMBL/GenBank/DDBJ whole genome shotgun (WGS) entry which is preliminary data.</text>
</comment>
<evidence type="ECO:0000313" key="6">
    <source>
        <dbReference type="Proteomes" id="UP000807469"/>
    </source>
</evidence>
<dbReference type="Pfam" id="PF12763">
    <property type="entry name" value="EH"/>
    <property type="match status" value="3"/>
</dbReference>
<evidence type="ECO:0000259" key="3">
    <source>
        <dbReference type="PROSITE" id="PS50031"/>
    </source>
</evidence>
<feature type="compositionally biased region" description="Polar residues" evidence="2">
    <location>
        <begin position="452"/>
        <end position="464"/>
    </location>
</feature>
<dbReference type="PANTHER" id="PTHR11216">
    <property type="entry name" value="EH DOMAIN"/>
    <property type="match status" value="1"/>
</dbReference>
<dbReference type="Gene3D" id="1.10.238.10">
    <property type="entry name" value="EF-hand"/>
    <property type="match status" value="3"/>
</dbReference>
<proteinExistence type="predicted"/>
<feature type="region of interest" description="Disordered" evidence="2">
    <location>
        <begin position="794"/>
        <end position="833"/>
    </location>
</feature>
<dbReference type="PROSITE" id="PS00018">
    <property type="entry name" value="EF_HAND_1"/>
    <property type="match status" value="2"/>
</dbReference>
<evidence type="ECO:0000256" key="2">
    <source>
        <dbReference type="SAM" id="MobiDB-lite"/>
    </source>
</evidence>
<accession>A0A9P5Z1L2</accession>
<dbReference type="PROSITE" id="PS50222">
    <property type="entry name" value="EF_HAND_2"/>
    <property type="match status" value="2"/>
</dbReference>
<dbReference type="GO" id="GO:0005886">
    <property type="term" value="C:plasma membrane"/>
    <property type="evidence" value="ECO:0007669"/>
    <property type="project" value="TreeGrafter"/>
</dbReference>
<dbReference type="SMART" id="SM00054">
    <property type="entry name" value="EFh"/>
    <property type="match status" value="3"/>
</dbReference>
<gene>
    <name evidence="5" type="ORF">BDN70DRAFT_90513</name>
</gene>
<dbReference type="GO" id="GO:0016197">
    <property type="term" value="P:endosomal transport"/>
    <property type="evidence" value="ECO:0007669"/>
    <property type="project" value="TreeGrafter"/>
</dbReference>
<feature type="domain" description="EH" evidence="3">
    <location>
        <begin position="12"/>
        <end position="98"/>
    </location>
</feature>
<dbReference type="OrthoDB" id="524326at2759"/>